<accession>A0ABD0WB32</accession>
<feature type="region of interest" description="Disordered" evidence="1">
    <location>
        <begin position="57"/>
        <end position="76"/>
    </location>
</feature>
<gene>
    <name evidence="2" type="ORF">M5K25_001069</name>
</gene>
<proteinExistence type="predicted"/>
<organism evidence="2 3">
    <name type="scientific">Dendrobium thyrsiflorum</name>
    <name type="common">Pinecone-like raceme dendrobium</name>
    <name type="synonym">Orchid</name>
    <dbReference type="NCBI Taxonomy" id="117978"/>
    <lineage>
        <taxon>Eukaryota</taxon>
        <taxon>Viridiplantae</taxon>
        <taxon>Streptophyta</taxon>
        <taxon>Embryophyta</taxon>
        <taxon>Tracheophyta</taxon>
        <taxon>Spermatophyta</taxon>
        <taxon>Magnoliopsida</taxon>
        <taxon>Liliopsida</taxon>
        <taxon>Asparagales</taxon>
        <taxon>Orchidaceae</taxon>
        <taxon>Epidendroideae</taxon>
        <taxon>Malaxideae</taxon>
        <taxon>Dendrobiinae</taxon>
        <taxon>Dendrobium</taxon>
    </lineage>
</organism>
<evidence type="ECO:0000313" key="3">
    <source>
        <dbReference type="Proteomes" id="UP001552299"/>
    </source>
</evidence>
<dbReference type="Proteomes" id="UP001552299">
    <property type="component" value="Unassembled WGS sequence"/>
</dbReference>
<comment type="caution">
    <text evidence="2">The sequence shown here is derived from an EMBL/GenBank/DDBJ whole genome shotgun (WGS) entry which is preliminary data.</text>
</comment>
<name>A0ABD0WB32_DENTH</name>
<protein>
    <submittedName>
        <fullName evidence="2">Uncharacterized protein</fullName>
    </submittedName>
</protein>
<reference evidence="2 3" key="1">
    <citation type="journal article" date="2024" name="Plant Biotechnol. J.">
        <title>Dendrobium thyrsiflorum genome and its molecular insights into genes involved in important horticultural traits.</title>
        <authorList>
            <person name="Chen B."/>
            <person name="Wang J.Y."/>
            <person name="Zheng P.J."/>
            <person name="Li K.L."/>
            <person name="Liang Y.M."/>
            <person name="Chen X.F."/>
            <person name="Zhang C."/>
            <person name="Zhao X."/>
            <person name="He X."/>
            <person name="Zhang G.Q."/>
            <person name="Liu Z.J."/>
            <person name="Xu Q."/>
        </authorList>
    </citation>
    <scope>NUCLEOTIDE SEQUENCE [LARGE SCALE GENOMIC DNA]</scope>
    <source>
        <strain evidence="2">GZMU011</strain>
    </source>
</reference>
<sequence>MSSSVFVAGNSNSIALPAILQTFAGIESSFQQITRTFLPTSSANLISAASDVPIQPSIHGLPSSNRHPQEGFKKAT</sequence>
<evidence type="ECO:0000256" key="1">
    <source>
        <dbReference type="SAM" id="MobiDB-lite"/>
    </source>
</evidence>
<feature type="compositionally biased region" description="Basic and acidic residues" evidence="1">
    <location>
        <begin position="67"/>
        <end position="76"/>
    </location>
</feature>
<dbReference type="AlphaFoldDB" id="A0ABD0WB32"/>
<evidence type="ECO:0000313" key="2">
    <source>
        <dbReference type="EMBL" id="KAL0929127.1"/>
    </source>
</evidence>
<dbReference type="EMBL" id="JANQDX010000001">
    <property type="protein sequence ID" value="KAL0929127.1"/>
    <property type="molecule type" value="Genomic_DNA"/>
</dbReference>
<keyword evidence="3" id="KW-1185">Reference proteome</keyword>